<dbReference type="Proteomes" id="UP000788993">
    <property type="component" value="Unassembled WGS sequence"/>
</dbReference>
<dbReference type="OrthoDB" id="72441at2759"/>
<evidence type="ECO:0000313" key="1">
    <source>
        <dbReference type="EMBL" id="KAH3676662.1"/>
    </source>
</evidence>
<protein>
    <submittedName>
        <fullName evidence="1">Uncharacterized protein</fullName>
    </submittedName>
</protein>
<reference evidence="1" key="2">
    <citation type="submission" date="2021-01" db="EMBL/GenBank/DDBJ databases">
        <authorList>
            <person name="Schikora-Tamarit M.A."/>
        </authorList>
    </citation>
    <scope>NUCLEOTIDE SEQUENCE</scope>
    <source>
        <strain evidence="1">NCAIM Y.01608</strain>
    </source>
</reference>
<reference evidence="1" key="1">
    <citation type="journal article" date="2021" name="Open Biol.">
        <title>Shared evolutionary footprints suggest mitochondrial oxidative damage underlies multiple complex I losses in fungi.</title>
        <authorList>
            <person name="Schikora-Tamarit M.A."/>
            <person name="Marcet-Houben M."/>
            <person name="Nosek J."/>
            <person name="Gabaldon T."/>
        </authorList>
    </citation>
    <scope>NUCLEOTIDE SEQUENCE</scope>
    <source>
        <strain evidence="1">NCAIM Y.01608</strain>
    </source>
</reference>
<gene>
    <name evidence="1" type="ORF">OGATHE_001151</name>
</gene>
<name>A0A1B7SCE7_9ASCO</name>
<proteinExistence type="predicted"/>
<organism evidence="1 2">
    <name type="scientific">Ogataea polymorpha</name>
    <dbReference type="NCBI Taxonomy" id="460523"/>
    <lineage>
        <taxon>Eukaryota</taxon>
        <taxon>Fungi</taxon>
        <taxon>Dikarya</taxon>
        <taxon>Ascomycota</taxon>
        <taxon>Saccharomycotina</taxon>
        <taxon>Pichiomycetes</taxon>
        <taxon>Pichiales</taxon>
        <taxon>Pichiaceae</taxon>
        <taxon>Ogataea</taxon>
    </lineage>
</organism>
<dbReference type="AlphaFoldDB" id="A0A1B7SCE7"/>
<dbReference type="InterPro" id="IPR006614">
    <property type="entry name" value="Peroxin/Ferlin"/>
</dbReference>
<keyword evidence="2" id="KW-1185">Reference proteome</keyword>
<dbReference type="EMBL" id="JAEUBD010000146">
    <property type="protein sequence ID" value="KAH3676662.1"/>
    <property type="molecule type" value="Genomic_DNA"/>
</dbReference>
<evidence type="ECO:0000313" key="2">
    <source>
        <dbReference type="Proteomes" id="UP000788993"/>
    </source>
</evidence>
<dbReference type="RefSeq" id="XP_018209122.1">
    <property type="nucleotide sequence ID" value="XM_018356947.1"/>
</dbReference>
<dbReference type="SMART" id="SM00694">
    <property type="entry name" value="DysFC"/>
    <property type="match status" value="1"/>
</dbReference>
<comment type="caution">
    <text evidence="1">The sequence shown here is derived from an EMBL/GenBank/DDBJ whole genome shotgun (WGS) entry which is preliminary data.</text>
</comment>
<accession>A0A1B7SCE7</accession>
<sequence>MAAEKHGSRDEFVVSSALHSRYTTNNGLSESLLEGQVSHYDNIEKHLTRLPQFKDSREFLDCLAQFSGNDVDLGDISRFESQFDGVEETYKYEVIIENQRGATLLGIPMYSRESLLYPLDPPKFQTLRGHAITSLNLYPLPSRSWRWSWNNWFILMIQDVDQEGWVYSKVRFGSRKWKGVGRFGNFVRRRVWVRKRELAPGADASLLHLPATLVLDQKYAHITSPELKQEIKEANSEESITGNSCSNASTEITSDYGSQLENLVLKLDSYKIDRLKVDQIISFLFGADIQLLQYLIKDQEQPDSLHLLQSLVGKLEFNESRRAFLNKYHAKLETSNNKELAIIYKLYQNLLADSFYGSERRQLLSK</sequence>
<dbReference type="GO" id="GO:0016020">
    <property type="term" value="C:membrane"/>
    <property type="evidence" value="ECO:0007669"/>
    <property type="project" value="InterPro"/>
</dbReference>